<evidence type="ECO:0000256" key="1">
    <source>
        <dbReference type="SAM" id="MobiDB-lite"/>
    </source>
</evidence>
<accession>A0AAX3D1V8</accession>
<sequence>MQVEHHPDPVDRASAEADAATEEALARQAGVHQQYMGKWQPVLDHDTGEPTGECACGCGRDVDPRRVALGYGLAIECAERLQRR</sequence>
<dbReference type="Proteomes" id="UP001156368">
    <property type="component" value="Segment"/>
</dbReference>
<reference evidence="2 3" key="1">
    <citation type="submission" date="2022-09" db="EMBL/GenBank/DDBJ databases">
        <authorList>
            <person name="Huang Z.W."/>
            <person name="Li Y.Y."/>
            <person name="Yang H.J."/>
        </authorList>
    </citation>
    <scope>NUCLEOTIDE SEQUENCE [LARGE SCALE GENOMIC DNA]</scope>
</reference>
<proteinExistence type="predicted"/>
<evidence type="ECO:0000313" key="2">
    <source>
        <dbReference type="EMBL" id="UYD21575.1"/>
    </source>
</evidence>
<organism evidence="2 3">
    <name type="scientific">Pseudomonas phage phiH1</name>
    <dbReference type="NCBI Taxonomy" id="2982871"/>
    <lineage>
        <taxon>Viruses</taxon>
        <taxon>Duplodnaviria</taxon>
        <taxon>Heunggongvirae</taxon>
        <taxon>Uroviricota</taxon>
        <taxon>Caudoviricetes</taxon>
        <taxon>Mesyanzhinovviridae</taxon>
        <taxon>Bradleyvirinae</taxon>
        <taxon>Pamexvirus</taxon>
        <taxon>Pamexvirus phiH1</taxon>
    </lineage>
</organism>
<dbReference type="KEGG" id="vg:79586763"/>
<dbReference type="RefSeq" id="YP_010739375.1">
    <property type="nucleotide sequence ID" value="NC_073039.1"/>
</dbReference>
<protein>
    <submittedName>
        <fullName evidence="2">Repressor PtrB</fullName>
    </submittedName>
</protein>
<feature type="compositionally biased region" description="Low complexity" evidence="1">
    <location>
        <begin position="16"/>
        <end position="29"/>
    </location>
</feature>
<evidence type="ECO:0000313" key="3">
    <source>
        <dbReference type="Proteomes" id="UP001156368"/>
    </source>
</evidence>
<dbReference type="EMBL" id="OP380269">
    <property type="protein sequence ID" value="UYD21575.1"/>
    <property type="molecule type" value="Genomic_DNA"/>
</dbReference>
<feature type="compositionally biased region" description="Basic and acidic residues" evidence="1">
    <location>
        <begin position="1"/>
        <end position="15"/>
    </location>
</feature>
<dbReference type="GeneID" id="79586763"/>
<name>A0AAX3D1V8_9CAUD</name>
<keyword evidence="3" id="KW-1185">Reference proteome</keyword>
<feature type="region of interest" description="Disordered" evidence="1">
    <location>
        <begin position="1"/>
        <end position="32"/>
    </location>
</feature>